<organism evidence="2">
    <name type="scientific">marine sediment metagenome</name>
    <dbReference type="NCBI Taxonomy" id="412755"/>
    <lineage>
        <taxon>unclassified sequences</taxon>
        <taxon>metagenomes</taxon>
        <taxon>ecological metagenomes</taxon>
    </lineage>
</organism>
<dbReference type="AlphaFoldDB" id="X1PSH9"/>
<keyword evidence="1" id="KW-1133">Transmembrane helix</keyword>
<name>X1PSH9_9ZZZZ</name>
<keyword evidence="1" id="KW-0472">Membrane</keyword>
<comment type="caution">
    <text evidence="2">The sequence shown here is derived from an EMBL/GenBank/DDBJ whole genome shotgun (WGS) entry which is preliminary data.</text>
</comment>
<keyword evidence="1" id="KW-0812">Transmembrane</keyword>
<feature type="transmembrane region" description="Helical" evidence="1">
    <location>
        <begin position="12"/>
        <end position="33"/>
    </location>
</feature>
<reference evidence="2" key="1">
    <citation type="journal article" date="2014" name="Front. Microbiol.">
        <title>High frequency of phylogenetically diverse reductive dehalogenase-homologous genes in deep subseafloor sedimentary metagenomes.</title>
        <authorList>
            <person name="Kawai M."/>
            <person name="Futagami T."/>
            <person name="Toyoda A."/>
            <person name="Takaki Y."/>
            <person name="Nishi S."/>
            <person name="Hori S."/>
            <person name="Arai W."/>
            <person name="Tsubouchi T."/>
            <person name="Morono Y."/>
            <person name="Uchiyama I."/>
            <person name="Ito T."/>
            <person name="Fujiyama A."/>
            <person name="Inagaki F."/>
            <person name="Takami H."/>
        </authorList>
    </citation>
    <scope>NUCLEOTIDE SEQUENCE</scope>
    <source>
        <strain evidence="2">Expedition CK06-06</strain>
    </source>
</reference>
<dbReference type="EMBL" id="BARV01023895">
    <property type="protein sequence ID" value="GAI42035.1"/>
    <property type="molecule type" value="Genomic_DNA"/>
</dbReference>
<gene>
    <name evidence="2" type="ORF">S06H3_39121</name>
</gene>
<sequence>FLQQCPKWIQVLVAAGLIYVFAVILVILIWFLFFSSPQKQKPNVFDNHGRTQLNSRIKKRVDDLYNQIYNEKLKPWIFINTGKPLRVEKHDGTLIQYQGGTFGTTESAVFWGDNFIPPIIENAIVKAFDQTIEECRKNNIDPKPYVYETNSILAGLIGNVYNRMADIDRKLRGKGYPE</sequence>
<proteinExistence type="predicted"/>
<feature type="non-terminal residue" evidence="2">
    <location>
        <position position="1"/>
    </location>
</feature>
<evidence type="ECO:0000256" key="1">
    <source>
        <dbReference type="SAM" id="Phobius"/>
    </source>
</evidence>
<protein>
    <submittedName>
        <fullName evidence="2">Uncharacterized protein</fullName>
    </submittedName>
</protein>
<accession>X1PSH9</accession>
<evidence type="ECO:0000313" key="2">
    <source>
        <dbReference type="EMBL" id="GAI42035.1"/>
    </source>
</evidence>